<sequence length="41" mass="4502">MKKMMLARGGAGILTFVGHNQYTQEIVAEIGKVTLDCDYAK</sequence>
<organism evidence="1 2">
    <name type="scientific">Corynebacterium pseudogenitalium ATCC 33035</name>
    <dbReference type="NCBI Taxonomy" id="525264"/>
    <lineage>
        <taxon>Bacteria</taxon>
        <taxon>Bacillati</taxon>
        <taxon>Actinomycetota</taxon>
        <taxon>Actinomycetes</taxon>
        <taxon>Mycobacteriales</taxon>
        <taxon>Corynebacteriaceae</taxon>
        <taxon>Corynebacterium</taxon>
    </lineage>
</organism>
<dbReference type="AlphaFoldDB" id="E2S6X9"/>
<keyword evidence="2" id="KW-1185">Reference proteome</keyword>
<name>E2S6X9_9CORY</name>
<gene>
    <name evidence="1" type="ORF">HMPREF0305_12281</name>
</gene>
<proteinExistence type="predicted"/>
<dbReference type="Proteomes" id="UP000003020">
    <property type="component" value="Unassembled WGS sequence"/>
</dbReference>
<dbReference type="EMBL" id="ABYQ02000014">
    <property type="protein sequence ID" value="EFQ79771.1"/>
    <property type="molecule type" value="Genomic_DNA"/>
</dbReference>
<evidence type="ECO:0000313" key="1">
    <source>
        <dbReference type="EMBL" id="EFQ79771.1"/>
    </source>
</evidence>
<dbReference type="HOGENOM" id="CLU_3268750_0_0_11"/>
<evidence type="ECO:0000313" key="2">
    <source>
        <dbReference type="Proteomes" id="UP000003020"/>
    </source>
</evidence>
<comment type="caution">
    <text evidence="1">The sequence shown here is derived from an EMBL/GenBank/DDBJ whole genome shotgun (WGS) entry which is preliminary data.</text>
</comment>
<protein>
    <submittedName>
        <fullName evidence="1">Uncharacterized protein</fullName>
    </submittedName>
</protein>
<reference evidence="1 2" key="1">
    <citation type="submission" date="2010-08" db="EMBL/GenBank/DDBJ databases">
        <authorList>
            <person name="Muzny D."/>
            <person name="Qin X."/>
            <person name="Buhay C."/>
            <person name="Dugan-Rocha S."/>
            <person name="Ding Y."/>
            <person name="Chen G."/>
            <person name="Hawes A."/>
            <person name="Holder M."/>
            <person name="Jhangiani S."/>
            <person name="Johnson A."/>
            <person name="Khan Z."/>
            <person name="Li Z."/>
            <person name="Liu W."/>
            <person name="Liu X."/>
            <person name="Perez L."/>
            <person name="Shen H."/>
            <person name="Wang Q."/>
            <person name="Watt J."/>
            <person name="Xi L."/>
            <person name="Xin Y."/>
            <person name="Zhou J."/>
            <person name="Deng J."/>
            <person name="Jiang H."/>
            <person name="Liu Y."/>
            <person name="Qu J."/>
            <person name="Song X.-Z."/>
            <person name="Zhang L."/>
            <person name="Villasana D."/>
            <person name="Johnson A."/>
            <person name="Liu J."/>
            <person name="Liyanage D."/>
            <person name="Lorensuhewa L."/>
            <person name="Robinson T."/>
            <person name="Song A."/>
            <person name="Song B.-B."/>
            <person name="Dinh H."/>
            <person name="Thornton R."/>
            <person name="Coyle M."/>
            <person name="Francisco L."/>
            <person name="Jackson L."/>
            <person name="Javaid M."/>
            <person name="Korchina V."/>
            <person name="Kovar C."/>
            <person name="Mata R."/>
            <person name="Mathew T."/>
            <person name="Ngo R."/>
            <person name="Nguyen L."/>
            <person name="Nguyen N."/>
            <person name="Okwuonu G."/>
            <person name="Ongeri F."/>
            <person name="Pham C."/>
            <person name="Simmons D."/>
            <person name="Wilczek-Boney K."/>
            <person name="Hale W."/>
            <person name="Jakkamsetti A."/>
            <person name="Pham P."/>
            <person name="Ruth R."/>
            <person name="San Lucas F."/>
            <person name="Warren J."/>
            <person name="Zhang J."/>
            <person name="Zhao Z."/>
            <person name="Zhou C."/>
            <person name="Zhu D."/>
            <person name="Lee S."/>
            <person name="Bess C."/>
            <person name="Blankenburg K."/>
            <person name="Forbes L."/>
            <person name="Fu Q."/>
            <person name="Gubbala S."/>
            <person name="Hirani K."/>
            <person name="Jayaseelan J.C."/>
            <person name="Lara F."/>
            <person name="Munidasa M."/>
            <person name="Palculict T."/>
            <person name="Patil S."/>
            <person name="Pu L.-L."/>
            <person name="Saada N."/>
            <person name="Tang L."/>
            <person name="Weissenberger G."/>
            <person name="Zhu Y."/>
            <person name="Hemphill L."/>
            <person name="Shang Y."/>
            <person name="Youmans B."/>
            <person name="Ayvaz T."/>
            <person name="Ross M."/>
            <person name="Santibanez J."/>
            <person name="Aqrawi P."/>
            <person name="Gross S."/>
            <person name="Joshi V."/>
            <person name="Fowler G."/>
            <person name="Nazareth L."/>
            <person name="Reid J."/>
            <person name="Worley K."/>
            <person name="Petrosino J."/>
            <person name="Highlander S."/>
            <person name="Gibbs R."/>
        </authorList>
    </citation>
    <scope>NUCLEOTIDE SEQUENCE [LARGE SCALE GENOMIC DNA]</scope>
    <source>
        <strain evidence="1 2">ATCC 33035</strain>
    </source>
</reference>
<accession>E2S6X9</accession>